<feature type="chain" id="PRO_5025660792" evidence="1">
    <location>
        <begin position="22"/>
        <end position="156"/>
    </location>
</feature>
<keyword evidence="1" id="KW-0732">Signal</keyword>
<feature type="signal peptide" evidence="1">
    <location>
        <begin position="1"/>
        <end position="21"/>
    </location>
</feature>
<name>A0A6A5YKF3_9PLEO</name>
<sequence length="156" mass="16733">MHFLTIVGAFAALATTAPVSAAPVADGTVTVRDPSPCNWDASWNTTCNGRVASTNETIHLITSLCNATHILDCEPGNHVPSTRDSYYTFGDLKASIRLGEQCGTGDKWDSGYCFRLFNVINAACGKGIPDTWSLGTAESGCDGTRVKVEYEWEPSH</sequence>
<proteinExistence type="predicted"/>
<reference evidence="2" key="1">
    <citation type="journal article" date="2020" name="Stud. Mycol.">
        <title>101 Dothideomycetes genomes: a test case for predicting lifestyles and emergence of pathogens.</title>
        <authorList>
            <person name="Haridas S."/>
            <person name="Albert R."/>
            <person name="Binder M."/>
            <person name="Bloem J."/>
            <person name="Labutti K."/>
            <person name="Salamov A."/>
            <person name="Andreopoulos B."/>
            <person name="Baker S."/>
            <person name="Barry K."/>
            <person name="Bills G."/>
            <person name="Bluhm B."/>
            <person name="Cannon C."/>
            <person name="Castanera R."/>
            <person name="Culley D."/>
            <person name="Daum C."/>
            <person name="Ezra D."/>
            <person name="Gonzalez J."/>
            <person name="Henrissat B."/>
            <person name="Kuo A."/>
            <person name="Liang C."/>
            <person name="Lipzen A."/>
            <person name="Lutzoni F."/>
            <person name="Magnuson J."/>
            <person name="Mondo S."/>
            <person name="Nolan M."/>
            <person name="Ohm R."/>
            <person name="Pangilinan J."/>
            <person name="Park H.-J."/>
            <person name="Ramirez L."/>
            <person name="Alfaro M."/>
            <person name="Sun H."/>
            <person name="Tritt A."/>
            <person name="Yoshinaga Y."/>
            <person name="Zwiers L.-H."/>
            <person name="Turgeon B."/>
            <person name="Goodwin S."/>
            <person name="Spatafora J."/>
            <person name="Crous P."/>
            <person name="Grigoriev I."/>
        </authorList>
    </citation>
    <scope>NUCLEOTIDE SEQUENCE</scope>
    <source>
        <strain evidence="2">CBS 627.86</strain>
    </source>
</reference>
<accession>A0A6A5YKF3</accession>
<evidence type="ECO:0000313" key="3">
    <source>
        <dbReference type="Proteomes" id="UP000799770"/>
    </source>
</evidence>
<evidence type="ECO:0000313" key="2">
    <source>
        <dbReference type="EMBL" id="KAF2107194.1"/>
    </source>
</evidence>
<keyword evidence="3" id="KW-1185">Reference proteome</keyword>
<gene>
    <name evidence="2" type="ORF">BDV96DRAFT_693657</name>
</gene>
<dbReference type="Proteomes" id="UP000799770">
    <property type="component" value="Unassembled WGS sequence"/>
</dbReference>
<dbReference type="AlphaFoldDB" id="A0A6A5YKF3"/>
<dbReference type="EMBL" id="ML977356">
    <property type="protein sequence ID" value="KAF2107194.1"/>
    <property type="molecule type" value="Genomic_DNA"/>
</dbReference>
<organism evidence="2 3">
    <name type="scientific">Lophiotrema nucula</name>
    <dbReference type="NCBI Taxonomy" id="690887"/>
    <lineage>
        <taxon>Eukaryota</taxon>
        <taxon>Fungi</taxon>
        <taxon>Dikarya</taxon>
        <taxon>Ascomycota</taxon>
        <taxon>Pezizomycotina</taxon>
        <taxon>Dothideomycetes</taxon>
        <taxon>Pleosporomycetidae</taxon>
        <taxon>Pleosporales</taxon>
        <taxon>Lophiotremataceae</taxon>
        <taxon>Lophiotrema</taxon>
    </lineage>
</organism>
<protein>
    <submittedName>
        <fullName evidence="2">Uncharacterized protein</fullName>
    </submittedName>
</protein>
<evidence type="ECO:0000256" key="1">
    <source>
        <dbReference type="SAM" id="SignalP"/>
    </source>
</evidence>